<evidence type="ECO:0000313" key="2">
    <source>
        <dbReference type="Proteomes" id="UP000238348"/>
    </source>
</evidence>
<reference evidence="1 2" key="1">
    <citation type="submission" date="2015-09" db="EMBL/GenBank/DDBJ databases">
        <title>Sorangium comparison.</title>
        <authorList>
            <person name="Zaburannyi N."/>
            <person name="Bunk B."/>
            <person name="Overmann J."/>
            <person name="Mueller R."/>
        </authorList>
    </citation>
    <scope>NUCLEOTIDE SEQUENCE [LARGE SCALE GENOMIC DNA]</scope>
    <source>
        <strain evidence="1 2">So ce26</strain>
    </source>
</reference>
<accession>A0A2L0F9G1</accession>
<organism evidence="1 2">
    <name type="scientific">Sorangium cellulosum</name>
    <name type="common">Polyangium cellulosum</name>
    <dbReference type="NCBI Taxonomy" id="56"/>
    <lineage>
        <taxon>Bacteria</taxon>
        <taxon>Pseudomonadati</taxon>
        <taxon>Myxococcota</taxon>
        <taxon>Polyangia</taxon>
        <taxon>Polyangiales</taxon>
        <taxon>Polyangiaceae</taxon>
        <taxon>Sorangium</taxon>
    </lineage>
</organism>
<sequence>MAPKEDIYDGRAPEEFPAYPVPRAARLVRLSPSTLRLWASGDGKRKALFKPATRAPLALSFSNLIEAFVLASMRRVHGVSMQRVRRALRFVGDELGYARPLIHASFRTDGANLFVQHADRLLNVSAEGQAVLREVLDASLARIDWEGDLAARLYPWVRGTRLGSQPKTIVVDPRRGFGQPVIAGTGIETRIVTERYRAGESVLLLAKDYGVELEKIEDAIRCETREAA</sequence>
<dbReference type="InterPro" id="IPR036388">
    <property type="entry name" value="WH-like_DNA-bd_sf"/>
</dbReference>
<proteinExistence type="predicted"/>
<dbReference type="SUPFAM" id="SSF46689">
    <property type="entry name" value="Homeodomain-like"/>
    <property type="match status" value="1"/>
</dbReference>
<dbReference type="InterPro" id="IPR007367">
    <property type="entry name" value="DUF433"/>
</dbReference>
<dbReference type="Gene3D" id="1.10.10.10">
    <property type="entry name" value="Winged helix-like DNA-binding domain superfamily/Winged helix DNA-binding domain"/>
    <property type="match status" value="1"/>
</dbReference>
<dbReference type="EMBL" id="CP012673">
    <property type="protein sequence ID" value="AUX48226.1"/>
    <property type="molecule type" value="Genomic_DNA"/>
</dbReference>
<dbReference type="Pfam" id="PF04255">
    <property type="entry name" value="DUF433"/>
    <property type="match status" value="1"/>
</dbReference>
<dbReference type="InterPro" id="IPR009057">
    <property type="entry name" value="Homeodomain-like_sf"/>
</dbReference>
<name>A0A2L0F9G1_SORCE</name>
<dbReference type="RefSeq" id="WP_104986114.1">
    <property type="nucleotide sequence ID" value="NZ_CP012673.1"/>
</dbReference>
<dbReference type="AlphaFoldDB" id="A0A2L0F9G1"/>
<protein>
    <recommendedName>
        <fullName evidence="3">DUF433 domain-containing protein</fullName>
    </recommendedName>
</protein>
<gene>
    <name evidence="1" type="ORF">SOCE26_097570</name>
</gene>
<dbReference type="Proteomes" id="UP000238348">
    <property type="component" value="Chromosome"/>
</dbReference>
<evidence type="ECO:0000313" key="1">
    <source>
        <dbReference type="EMBL" id="AUX48226.1"/>
    </source>
</evidence>
<dbReference type="OrthoDB" id="940717at2"/>
<evidence type="ECO:0008006" key="3">
    <source>
        <dbReference type="Google" id="ProtNLM"/>
    </source>
</evidence>